<dbReference type="STRING" id="4533.J3KZV6"/>
<dbReference type="PANTHER" id="PTHR22930">
    <property type="match status" value="1"/>
</dbReference>
<dbReference type="eggNOG" id="KOG4585">
    <property type="taxonomic scope" value="Eukaryota"/>
</dbReference>
<dbReference type="Proteomes" id="UP000006038">
    <property type="component" value="Chromosome 1"/>
</dbReference>
<dbReference type="HOGENOM" id="CLU_588477_0_0_1"/>
<evidence type="ECO:0000256" key="4">
    <source>
        <dbReference type="ARBA" id="ARBA00022722"/>
    </source>
</evidence>
<comment type="similarity">
    <text evidence="3">Belongs to the HARBI1 family.</text>
</comment>
<dbReference type="EnsemblPlants" id="OB01G25120.1">
    <property type="protein sequence ID" value="OB01G25120.1"/>
    <property type="gene ID" value="OB01G25120"/>
</dbReference>
<evidence type="ECO:0000256" key="3">
    <source>
        <dbReference type="ARBA" id="ARBA00006958"/>
    </source>
</evidence>
<dbReference type="InterPro" id="IPR027806">
    <property type="entry name" value="HARBI1_dom"/>
</dbReference>
<evidence type="ECO:0000256" key="1">
    <source>
        <dbReference type="ARBA" id="ARBA00001968"/>
    </source>
</evidence>
<evidence type="ECO:0000313" key="11">
    <source>
        <dbReference type="Proteomes" id="UP000006038"/>
    </source>
</evidence>
<proteinExistence type="inferred from homology"/>
<dbReference type="InterPro" id="IPR045249">
    <property type="entry name" value="HARBI1-like"/>
</dbReference>
<dbReference type="AlphaFoldDB" id="J3KZV6"/>
<keyword evidence="11" id="KW-1185">Reference proteome</keyword>
<dbReference type="Pfam" id="PF13359">
    <property type="entry name" value="DDE_Tnp_4"/>
    <property type="match status" value="1"/>
</dbReference>
<keyword evidence="5" id="KW-0479">Metal-binding</keyword>
<comment type="cofactor">
    <cofactor evidence="1">
        <name>a divalent metal cation</name>
        <dbReference type="ChEBI" id="CHEBI:60240"/>
    </cofactor>
</comment>
<evidence type="ECO:0000256" key="5">
    <source>
        <dbReference type="ARBA" id="ARBA00022723"/>
    </source>
</evidence>
<organism evidence="10">
    <name type="scientific">Oryza brachyantha</name>
    <name type="common">malo sina</name>
    <dbReference type="NCBI Taxonomy" id="4533"/>
    <lineage>
        <taxon>Eukaryota</taxon>
        <taxon>Viridiplantae</taxon>
        <taxon>Streptophyta</taxon>
        <taxon>Embryophyta</taxon>
        <taxon>Tracheophyta</taxon>
        <taxon>Spermatophyta</taxon>
        <taxon>Magnoliopsida</taxon>
        <taxon>Liliopsida</taxon>
        <taxon>Poales</taxon>
        <taxon>Poaceae</taxon>
        <taxon>BOP clade</taxon>
        <taxon>Oryzoideae</taxon>
        <taxon>Oryzeae</taxon>
        <taxon>Oryzinae</taxon>
        <taxon>Oryza</taxon>
    </lineage>
</organism>
<dbReference type="Gramene" id="OB01G25120.1">
    <property type="protein sequence ID" value="OB01G25120.1"/>
    <property type="gene ID" value="OB01G25120"/>
</dbReference>
<keyword evidence="7" id="KW-0539">Nucleus</keyword>
<keyword evidence="4" id="KW-0540">Nuclease</keyword>
<dbReference type="GO" id="GO:0046872">
    <property type="term" value="F:metal ion binding"/>
    <property type="evidence" value="ECO:0007669"/>
    <property type="project" value="UniProtKB-KW"/>
</dbReference>
<evidence type="ECO:0000259" key="9">
    <source>
        <dbReference type="Pfam" id="PF26138"/>
    </source>
</evidence>
<evidence type="ECO:0000256" key="2">
    <source>
        <dbReference type="ARBA" id="ARBA00004123"/>
    </source>
</evidence>
<dbReference type="GO" id="GO:0004518">
    <property type="term" value="F:nuclease activity"/>
    <property type="evidence" value="ECO:0007669"/>
    <property type="project" value="UniProtKB-KW"/>
</dbReference>
<evidence type="ECO:0000313" key="10">
    <source>
        <dbReference type="EnsemblPlants" id="OB01G25120.1"/>
    </source>
</evidence>
<evidence type="ECO:0000256" key="7">
    <source>
        <dbReference type="ARBA" id="ARBA00023242"/>
    </source>
</evidence>
<reference evidence="10" key="2">
    <citation type="submission" date="2013-04" db="UniProtKB">
        <authorList>
            <consortium name="EnsemblPlants"/>
        </authorList>
    </citation>
    <scope>IDENTIFICATION</scope>
</reference>
<evidence type="ECO:0000259" key="8">
    <source>
        <dbReference type="Pfam" id="PF13359"/>
    </source>
</evidence>
<comment type="subcellular location">
    <subcellularLocation>
        <location evidence="2">Nucleus</location>
    </subcellularLocation>
</comment>
<feature type="domain" description="DUF8040" evidence="9">
    <location>
        <begin position="98"/>
        <end position="188"/>
    </location>
</feature>
<protein>
    <submittedName>
        <fullName evidence="10">Uncharacterized protein</fullName>
    </submittedName>
</protein>
<sequence>MNGDPGSDVPLTWNLLRRRIWFPYWDTCKKRYELCDSGQPVWAGFRALTPSKPLPNGGMSDDDGSDSSHSSLEEDIAIILYLTRWPSPEPRAPRRNPAQTGIQKMYEIMQHDAQCRFTFRMSATQIIRLHDLLTARYGLSGTSGFTSMEAVGLFLYMMSGESNRDANSFFTRSSSTISRYFNSVLASVNALAADILKPVDHNFVQVHDGLLAEDDFRPFYGAVGAVDGTHVEVLSPGQTSSQLQHRNRHHQVTSKNVLVICDLDGRVLFCDAGWPGSFHDRRVLSDAIDCRAHRFPSLPLSPDLNSHYNPFESWKYFLGDSGYPCKMGVLPPIPGFPVPRDRRQSRARRRVPEGREHRFNDVHASLRSVIRRQLGIAKEEWRILERIPHHPDPGWQPRVIRAAFTLHNFSWDSRDPAFMETCPLYNGSAPVLPACPPFSYNYFAINSEEAMAALRGLIADALMRY</sequence>
<accession>J3KZV6</accession>
<dbReference type="PANTHER" id="PTHR22930:SF280">
    <property type="entry name" value="OS11G0202600 PROTEIN"/>
    <property type="match status" value="1"/>
</dbReference>
<dbReference type="Pfam" id="PF26138">
    <property type="entry name" value="DUF8040"/>
    <property type="match status" value="1"/>
</dbReference>
<dbReference type="OMA" id="HNFRIDS"/>
<dbReference type="InterPro" id="IPR058353">
    <property type="entry name" value="DUF8040"/>
</dbReference>
<feature type="domain" description="DDE Tnp4" evidence="8">
    <location>
        <begin position="226"/>
        <end position="408"/>
    </location>
</feature>
<evidence type="ECO:0000256" key="6">
    <source>
        <dbReference type="ARBA" id="ARBA00022801"/>
    </source>
</evidence>
<keyword evidence="6" id="KW-0378">Hydrolase</keyword>
<dbReference type="GO" id="GO:0005634">
    <property type="term" value="C:nucleus"/>
    <property type="evidence" value="ECO:0007669"/>
    <property type="project" value="UniProtKB-SubCell"/>
</dbReference>
<name>J3KZV6_ORYBR</name>
<reference evidence="10" key="1">
    <citation type="journal article" date="2013" name="Nat. Commun.">
        <title>Whole-genome sequencing of Oryza brachyantha reveals mechanisms underlying Oryza genome evolution.</title>
        <authorList>
            <person name="Chen J."/>
            <person name="Huang Q."/>
            <person name="Gao D."/>
            <person name="Wang J."/>
            <person name="Lang Y."/>
            <person name="Liu T."/>
            <person name="Li B."/>
            <person name="Bai Z."/>
            <person name="Luis Goicoechea J."/>
            <person name="Liang C."/>
            <person name="Chen C."/>
            <person name="Zhang W."/>
            <person name="Sun S."/>
            <person name="Liao Y."/>
            <person name="Zhang X."/>
            <person name="Yang L."/>
            <person name="Song C."/>
            <person name="Wang M."/>
            <person name="Shi J."/>
            <person name="Liu G."/>
            <person name="Liu J."/>
            <person name="Zhou H."/>
            <person name="Zhou W."/>
            <person name="Yu Q."/>
            <person name="An N."/>
            <person name="Chen Y."/>
            <person name="Cai Q."/>
            <person name="Wang B."/>
            <person name="Liu B."/>
            <person name="Min J."/>
            <person name="Huang Y."/>
            <person name="Wu H."/>
            <person name="Li Z."/>
            <person name="Zhang Y."/>
            <person name="Yin Y."/>
            <person name="Song W."/>
            <person name="Jiang J."/>
            <person name="Jackson S.A."/>
            <person name="Wing R.A."/>
            <person name="Wang J."/>
            <person name="Chen M."/>
        </authorList>
    </citation>
    <scope>NUCLEOTIDE SEQUENCE [LARGE SCALE GENOMIC DNA]</scope>
    <source>
        <strain evidence="10">cv. IRGC 101232</strain>
    </source>
</reference>
<dbReference type="GO" id="GO:0016787">
    <property type="term" value="F:hydrolase activity"/>
    <property type="evidence" value="ECO:0007669"/>
    <property type="project" value="UniProtKB-KW"/>
</dbReference>